<name>A0A6L7GI70_9SPHN</name>
<dbReference type="PANTHER" id="PTHR36451:SF1">
    <property type="entry name" value="OMEGA-HYDROXY-BETA-DIHYDROMENAQUINONE-9 SULFOTRANSFERASE STF3"/>
    <property type="match status" value="1"/>
</dbReference>
<dbReference type="Gene3D" id="3.40.50.300">
    <property type="entry name" value="P-loop containing nucleotide triphosphate hydrolases"/>
    <property type="match status" value="1"/>
</dbReference>
<protein>
    <submittedName>
        <fullName evidence="2">Sulfotransferase</fullName>
    </submittedName>
</protein>
<dbReference type="Proteomes" id="UP000473531">
    <property type="component" value="Unassembled WGS sequence"/>
</dbReference>
<dbReference type="InterPro" id="IPR052736">
    <property type="entry name" value="Stf3_sulfotransferase"/>
</dbReference>
<dbReference type="GO" id="GO:0016740">
    <property type="term" value="F:transferase activity"/>
    <property type="evidence" value="ECO:0007669"/>
    <property type="project" value="UniProtKB-KW"/>
</dbReference>
<comment type="caution">
    <text evidence="2">The sequence shown here is derived from an EMBL/GenBank/DDBJ whole genome shotgun (WGS) entry which is preliminary data.</text>
</comment>
<evidence type="ECO:0000313" key="3">
    <source>
        <dbReference type="Proteomes" id="UP000473531"/>
    </source>
</evidence>
<dbReference type="PANTHER" id="PTHR36451">
    <property type="entry name" value="PAPS-DEPENDENT SULFOTRANSFERASE STF3"/>
    <property type="match status" value="1"/>
</dbReference>
<gene>
    <name evidence="2" type="ORF">GRI44_07575</name>
</gene>
<dbReference type="OrthoDB" id="9777890at2"/>
<accession>A0A6L7GI70</accession>
<keyword evidence="2" id="KW-0808">Transferase</keyword>
<organism evidence="2 3">
    <name type="scientific">Allopontixanthobacter confluentis</name>
    <dbReference type="NCBI Taxonomy" id="1849021"/>
    <lineage>
        <taxon>Bacteria</taxon>
        <taxon>Pseudomonadati</taxon>
        <taxon>Pseudomonadota</taxon>
        <taxon>Alphaproteobacteria</taxon>
        <taxon>Sphingomonadales</taxon>
        <taxon>Erythrobacteraceae</taxon>
        <taxon>Allopontixanthobacter</taxon>
    </lineage>
</organism>
<dbReference type="RefSeq" id="WP_160600843.1">
    <property type="nucleotide sequence ID" value="NZ_WTYU01000001.1"/>
</dbReference>
<evidence type="ECO:0000256" key="1">
    <source>
        <dbReference type="SAM" id="MobiDB-lite"/>
    </source>
</evidence>
<proteinExistence type="predicted"/>
<dbReference type="AlphaFoldDB" id="A0A6L7GI70"/>
<keyword evidence="3" id="KW-1185">Reference proteome</keyword>
<feature type="region of interest" description="Disordered" evidence="1">
    <location>
        <begin position="381"/>
        <end position="401"/>
    </location>
</feature>
<dbReference type="EMBL" id="WTYU01000001">
    <property type="protein sequence ID" value="MXP14608.1"/>
    <property type="molecule type" value="Genomic_DNA"/>
</dbReference>
<dbReference type="InterPro" id="IPR027417">
    <property type="entry name" value="P-loop_NTPase"/>
</dbReference>
<evidence type="ECO:0000313" key="2">
    <source>
        <dbReference type="EMBL" id="MXP14608.1"/>
    </source>
</evidence>
<reference evidence="2 3" key="1">
    <citation type="submission" date="2019-12" db="EMBL/GenBank/DDBJ databases">
        <title>Genomic-based taxomic classification of the family Erythrobacteraceae.</title>
        <authorList>
            <person name="Xu L."/>
        </authorList>
    </citation>
    <scope>NUCLEOTIDE SEQUENCE [LARGE SCALE GENOMIC DNA]</scope>
    <source>
        <strain evidence="2 3">KCTC 52259</strain>
    </source>
</reference>
<sequence>MPPPPRPHALARSALADRANGWLATSWAKGWLSFPPLDAESLLAKAGQDFAAADEMGGRTREDVDDFQERLTRLCHSVEHEARLNSLGRAIAHGQIVRVIRQRLGLGKLWQAQPEMLHTPLAPPIIVVGQMRAGTTRLHRLLAADPAHCATRFCDSWQPVPGGAVDLRPLWSGMALFMARRMDPWIDTLHPFGAARADEELGWLASALDHGAYEAQWHIPSFTAFSEARGAVPVYREFARILRTDAAYHGNAALPRVMKVPQFAEDLPALLAQFPNARLVIARRDHIDVTQSSASLVANQMTMQSDDVDLPWIEREWQRKIALRSARMDAALAAFAGPVAQVEFADINRDCLGAISGVYDTLGLELTQAARTAMETELAQASQSAHHHHQEMYQGFASGEA</sequence>
<dbReference type="Pfam" id="PF13469">
    <property type="entry name" value="Sulfotransfer_3"/>
    <property type="match status" value="1"/>
</dbReference>
<dbReference type="SUPFAM" id="SSF52540">
    <property type="entry name" value="P-loop containing nucleoside triphosphate hydrolases"/>
    <property type="match status" value="1"/>
</dbReference>